<dbReference type="EMBL" id="RBLG01000004">
    <property type="protein sequence ID" value="RKS44992.1"/>
    <property type="molecule type" value="Genomic_DNA"/>
</dbReference>
<dbReference type="AlphaFoldDB" id="A0A495P6Z2"/>
<organism evidence="2 3">
    <name type="scientific">Gillisia mitskevichiae</name>
    <dbReference type="NCBI Taxonomy" id="270921"/>
    <lineage>
        <taxon>Bacteria</taxon>
        <taxon>Pseudomonadati</taxon>
        <taxon>Bacteroidota</taxon>
        <taxon>Flavobacteriia</taxon>
        <taxon>Flavobacteriales</taxon>
        <taxon>Flavobacteriaceae</taxon>
        <taxon>Gillisia</taxon>
    </lineage>
</organism>
<gene>
    <name evidence="2" type="ORF">BC962_2664</name>
</gene>
<name>A0A495P6Z2_9FLAO</name>
<keyword evidence="1" id="KW-0472">Membrane</keyword>
<evidence type="ECO:0000313" key="3">
    <source>
        <dbReference type="Proteomes" id="UP000276282"/>
    </source>
</evidence>
<keyword evidence="1" id="KW-0812">Transmembrane</keyword>
<reference evidence="2 3" key="1">
    <citation type="submission" date="2018-10" db="EMBL/GenBank/DDBJ databases">
        <title>Genomic Encyclopedia of Archaeal and Bacterial Type Strains, Phase II (KMG-II): from individual species to whole genera.</title>
        <authorList>
            <person name="Goeker M."/>
        </authorList>
    </citation>
    <scope>NUCLEOTIDE SEQUENCE [LARGE SCALE GENOMIC DNA]</scope>
    <source>
        <strain evidence="2 3">DSM 19839</strain>
    </source>
</reference>
<evidence type="ECO:0000313" key="2">
    <source>
        <dbReference type="EMBL" id="RKS44992.1"/>
    </source>
</evidence>
<proteinExistence type="predicted"/>
<feature type="transmembrane region" description="Helical" evidence="1">
    <location>
        <begin position="7"/>
        <end position="25"/>
    </location>
</feature>
<evidence type="ECO:0000256" key="1">
    <source>
        <dbReference type="SAM" id="Phobius"/>
    </source>
</evidence>
<accession>A0A495P6Z2</accession>
<keyword evidence="1" id="KW-1133">Transmembrane helix</keyword>
<sequence length="67" mass="7087">MNNTLKIVLLIVGVVLVGYGLYTLITPEVAFEAGPIKVQAQGDHTQSYAMIGLGILSLIGGVAFNKR</sequence>
<feature type="transmembrane region" description="Helical" evidence="1">
    <location>
        <begin position="45"/>
        <end position="64"/>
    </location>
</feature>
<dbReference type="Proteomes" id="UP000276282">
    <property type="component" value="Unassembled WGS sequence"/>
</dbReference>
<protein>
    <submittedName>
        <fullName evidence="2">Uncharacterized protein</fullName>
    </submittedName>
</protein>
<dbReference type="RefSeq" id="WP_121346472.1">
    <property type="nucleotide sequence ID" value="NZ_RBLG01000004.1"/>
</dbReference>
<keyword evidence="3" id="KW-1185">Reference proteome</keyword>
<comment type="caution">
    <text evidence="2">The sequence shown here is derived from an EMBL/GenBank/DDBJ whole genome shotgun (WGS) entry which is preliminary data.</text>
</comment>